<dbReference type="eggNOG" id="COG3591">
    <property type="taxonomic scope" value="Bacteria"/>
</dbReference>
<feature type="signal peptide" evidence="3">
    <location>
        <begin position="1"/>
        <end position="28"/>
    </location>
</feature>
<dbReference type="EMBL" id="CP001778">
    <property type="protein sequence ID" value="ADD39986.1"/>
    <property type="molecule type" value="Genomic_DNA"/>
</dbReference>
<organism evidence="4 5">
    <name type="scientific">Stackebrandtia nassauensis (strain DSM 44728 / CIP 108903 / NRRL B-16338 / NBRC 102104 / LLR-40K-21)</name>
    <dbReference type="NCBI Taxonomy" id="446470"/>
    <lineage>
        <taxon>Bacteria</taxon>
        <taxon>Bacillati</taxon>
        <taxon>Actinomycetota</taxon>
        <taxon>Actinomycetes</taxon>
        <taxon>Glycomycetales</taxon>
        <taxon>Glycomycetaceae</taxon>
        <taxon>Stackebrandtia</taxon>
    </lineage>
</organism>
<dbReference type="InterPro" id="IPR043504">
    <property type="entry name" value="Peptidase_S1_PA_chymotrypsin"/>
</dbReference>
<gene>
    <name evidence="4" type="ordered locus">Snas_0268</name>
</gene>
<dbReference type="RefSeq" id="WP_013015557.1">
    <property type="nucleotide sequence ID" value="NC_013947.1"/>
</dbReference>
<evidence type="ECO:0000256" key="2">
    <source>
        <dbReference type="SAM" id="MobiDB-lite"/>
    </source>
</evidence>
<feature type="region of interest" description="Disordered" evidence="2">
    <location>
        <begin position="55"/>
        <end position="91"/>
    </location>
</feature>
<dbReference type="STRING" id="446470.Snas_0268"/>
<dbReference type="Gene3D" id="2.40.10.10">
    <property type="entry name" value="Trypsin-like serine proteases"/>
    <property type="match status" value="2"/>
</dbReference>
<protein>
    <recommendedName>
        <fullName evidence="6">Peptidase S1 domain-containing protein</fullName>
    </recommendedName>
</protein>
<dbReference type="OrthoDB" id="5121599at2"/>
<evidence type="ECO:0000313" key="5">
    <source>
        <dbReference type="Proteomes" id="UP000000844"/>
    </source>
</evidence>
<evidence type="ECO:0000256" key="1">
    <source>
        <dbReference type="ARBA" id="ARBA00022729"/>
    </source>
</evidence>
<dbReference type="SUPFAM" id="SSF50494">
    <property type="entry name" value="Trypsin-like serine proteases"/>
    <property type="match status" value="1"/>
</dbReference>
<dbReference type="InterPro" id="IPR050966">
    <property type="entry name" value="Glutamyl_endopeptidase"/>
</dbReference>
<evidence type="ECO:0000256" key="3">
    <source>
        <dbReference type="SAM" id="SignalP"/>
    </source>
</evidence>
<dbReference type="InterPro" id="IPR009003">
    <property type="entry name" value="Peptidase_S1_PA"/>
</dbReference>
<feature type="chain" id="PRO_5003048186" description="Peptidase S1 domain-containing protein" evidence="3">
    <location>
        <begin position="29"/>
        <end position="297"/>
    </location>
</feature>
<proteinExistence type="predicted"/>
<accession>D3Q316</accession>
<evidence type="ECO:0000313" key="4">
    <source>
        <dbReference type="EMBL" id="ADD39986.1"/>
    </source>
</evidence>
<reference evidence="4 5" key="1">
    <citation type="journal article" date="2009" name="Stand. Genomic Sci.">
        <title>Complete genome sequence of Stackebrandtia nassauensis type strain (LLR-40K-21).</title>
        <authorList>
            <person name="Munk C."/>
            <person name="Lapidus A."/>
            <person name="Copeland A."/>
            <person name="Jando M."/>
            <person name="Mayilraj S."/>
            <person name="Glavina Del Rio T."/>
            <person name="Nolan M."/>
            <person name="Chen F."/>
            <person name="Lucas S."/>
            <person name="Tice H."/>
            <person name="Cheng J.F."/>
            <person name="Han C."/>
            <person name="Detter J.C."/>
            <person name="Bruce D."/>
            <person name="Goodwin L."/>
            <person name="Chain P."/>
            <person name="Pitluck S."/>
            <person name="Goker M."/>
            <person name="Ovchinikova G."/>
            <person name="Pati A."/>
            <person name="Ivanova N."/>
            <person name="Mavromatis K."/>
            <person name="Chen A."/>
            <person name="Palaniappan K."/>
            <person name="Land M."/>
            <person name="Hauser L."/>
            <person name="Chang Y.J."/>
            <person name="Jeffries C.D."/>
            <person name="Bristow J."/>
            <person name="Eisen J.A."/>
            <person name="Markowitz V."/>
            <person name="Hugenholtz P."/>
            <person name="Kyrpides N.C."/>
            <person name="Klenk H.P."/>
        </authorList>
    </citation>
    <scope>NUCLEOTIDE SEQUENCE [LARGE SCALE GENOMIC DNA]</scope>
    <source>
        <strain evidence="5">DSM 44728 / CIP 108903 / NRRL B-16338 / NBRC 102104 / LLR-40K-21</strain>
    </source>
</reference>
<dbReference type="HOGENOM" id="CLU_050832_0_0_11"/>
<keyword evidence="5" id="KW-1185">Reference proteome</keyword>
<sequence>MRKRHLIYATLLATVGLSVAGVAGFASADPASEAERQSAKASKLDTTTDLDEYWTPERIANAKPVTAPKASRASGDSQPDGESVVIDGTKPKLKSPVDTTIGRLLFTTDDGDYICSANVVPSDNGSVLATARHCGFENNGRNYRFAPDYDSGNTPHGWWDWKSAGWTSGGDGVAFDYAFIVLNKKDGRTVQDTVGSSGIAFNNAIDRDAQITGIPGATDAVFHCNGKAYTNGNNQQLMDNCDGMSGGASGGAWLQDMDGGSGYQVGTYFGSVGSAAAGSYFGEEAREVWTGASTTPV</sequence>
<evidence type="ECO:0008006" key="6">
    <source>
        <dbReference type="Google" id="ProtNLM"/>
    </source>
</evidence>
<keyword evidence="1 3" id="KW-0732">Signal</keyword>
<name>D3Q316_STANL</name>
<dbReference type="AlphaFoldDB" id="D3Q316"/>
<dbReference type="Proteomes" id="UP000000844">
    <property type="component" value="Chromosome"/>
</dbReference>
<dbReference type="PANTHER" id="PTHR15462">
    <property type="entry name" value="SERINE PROTEASE"/>
    <property type="match status" value="1"/>
</dbReference>
<dbReference type="KEGG" id="sna:Snas_0268"/>